<dbReference type="SUPFAM" id="SSF53335">
    <property type="entry name" value="S-adenosyl-L-methionine-dependent methyltransferases"/>
    <property type="match status" value="1"/>
</dbReference>
<sequence>MSNFKLRPNTSDAIFQKYIWQDNEYRIPEKLGSDTRIIDVGCHIGLFSYLCWQRGARHILAFEPYPENYELAQLNLKNTSVTLSNQAVWRSDQSKDEQLFLTSFFLMDPDGPDPVNNDTLNTGTPSVFGQQGKAVETIPFDRVVGDEIIDILKLDCEGSEFPILLTSQKLKQVRFITGEYHLMDQIPEIGKVKGYQHYSLGMLADCLTSLRFKVEFVPFKDPLFSATTGNFYAYNLDL</sequence>
<dbReference type="OrthoDB" id="574299at2"/>
<keyword evidence="2" id="KW-0489">Methyltransferase</keyword>
<dbReference type="eggNOG" id="COG2519">
    <property type="taxonomic scope" value="Bacteria"/>
</dbReference>
<dbReference type="Proteomes" id="UP000008204">
    <property type="component" value="Chromosome"/>
</dbReference>
<dbReference type="NCBIfam" id="TIGR01444">
    <property type="entry name" value="fkbM_fam"/>
    <property type="match status" value="1"/>
</dbReference>
<dbReference type="InterPro" id="IPR006342">
    <property type="entry name" value="FkbM_mtfrase"/>
</dbReference>
<dbReference type="Gene3D" id="3.40.50.150">
    <property type="entry name" value="Vaccinia Virus protein VP39"/>
    <property type="match status" value="1"/>
</dbReference>
<accession>B7JUW9</accession>
<organism evidence="2 3">
    <name type="scientific">Rippkaea orientalis (strain PCC 8801 / RF-1)</name>
    <name type="common">Cyanothece sp. (strain PCC 8801)</name>
    <dbReference type="NCBI Taxonomy" id="41431"/>
    <lineage>
        <taxon>Bacteria</taxon>
        <taxon>Bacillati</taxon>
        <taxon>Cyanobacteriota</taxon>
        <taxon>Cyanophyceae</taxon>
        <taxon>Oscillatoriophycideae</taxon>
        <taxon>Chroococcales</taxon>
        <taxon>Aphanothecaceae</taxon>
        <taxon>Rippkaea</taxon>
        <taxon>Rippkaea orientalis</taxon>
    </lineage>
</organism>
<evidence type="ECO:0000313" key="3">
    <source>
        <dbReference type="Proteomes" id="UP000008204"/>
    </source>
</evidence>
<dbReference type="KEGG" id="cyp:PCC8801_2821"/>
<keyword evidence="3" id="KW-1185">Reference proteome</keyword>
<evidence type="ECO:0000259" key="1">
    <source>
        <dbReference type="Pfam" id="PF05050"/>
    </source>
</evidence>
<dbReference type="EMBL" id="CP001287">
    <property type="protein sequence ID" value="ACK66821.1"/>
    <property type="molecule type" value="Genomic_DNA"/>
</dbReference>
<dbReference type="AlphaFoldDB" id="B7JUW9"/>
<dbReference type="PANTHER" id="PTHR34203:SF15">
    <property type="entry name" value="SLL1173 PROTEIN"/>
    <property type="match status" value="1"/>
</dbReference>
<dbReference type="InterPro" id="IPR052514">
    <property type="entry name" value="SAM-dependent_MTase"/>
</dbReference>
<dbReference type="RefSeq" id="WP_012596087.1">
    <property type="nucleotide sequence ID" value="NC_011726.1"/>
</dbReference>
<protein>
    <submittedName>
        <fullName evidence="2">Methyltransferase FkbM family</fullName>
    </submittedName>
</protein>
<dbReference type="InterPro" id="IPR029063">
    <property type="entry name" value="SAM-dependent_MTases_sf"/>
</dbReference>
<dbReference type="GO" id="GO:0032259">
    <property type="term" value="P:methylation"/>
    <property type="evidence" value="ECO:0007669"/>
    <property type="project" value="UniProtKB-KW"/>
</dbReference>
<keyword evidence="2" id="KW-0808">Transferase</keyword>
<name>B7JUW9_RIPO1</name>
<evidence type="ECO:0000313" key="2">
    <source>
        <dbReference type="EMBL" id="ACK66821.1"/>
    </source>
</evidence>
<dbReference type="Pfam" id="PF05050">
    <property type="entry name" value="Methyltransf_21"/>
    <property type="match status" value="1"/>
</dbReference>
<feature type="domain" description="Methyltransferase FkbM" evidence="1">
    <location>
        <begin position="39"/>
        <end position="182"/>
    </location>
</feature>
<proteinExistence type="predicted"/>
<gene>
    <name evidence="2" type="ordered locus">PCC8801_2821</name>
</gene>
<dbReference type="STRING" id="41431.PCC8801_2821"/>
<dbReference type="GO" id="GO:0008168">
    <property type="term" value="F:methyltransferase activity"/>
    <property type="evidence" value="ECO:0007669"/>
    <property type="project" value="UniProtKB-KW"/>
</dbReference>
<dbReference type="HOGENOM" id="CLU_1022695_0_0_3"/>
<dbReference type="PANTHER" id="PTHR34203">
    <property type="entry name" value="METHYLTRANSFERASE, FKBM FAMILY PROTEIN"/>
    <property type="match status" value="1"/>
</dbReference>
<reference evidence="3" key="1">
    <citation type="journal article" date="2011" name="MBio">
        <title>Novel metabolic attributes of the genus Cyanothece, comprising a group of unicellular nitrogen-fixing Cyanobacteria.</title>
        <authorList>
            <person name="Bandyopadhyay A."/>
            <person name="Elvitigala T."/>
            <person name="Welsh E."/>
            <person name="Stockel J."/>
            <person name="Liberton M."/>
            <person name="Min H."/>
            <person name="Sherman L.A."/>
            <person name="Pakrasi H.B."/>
        </authorList>
    </citation>
    <scope>NUCLEOTIDE SEQUENCE [LARGE SCALE GENOMIC DNA]</scope>
    <source>
        <strain evidence="3">PCC 8801</strain>
    </source>
</reference>